<dbReference type="GO" id="GO:0004527">
    <property type="term" value="F:exonuclease activity"/>
    <property type="evidence" value="ECO:0007669"/>
    <property type="project" value="UniProtKB-KW"/>
</dbReference>
<evidence type="ECO:0000256" key="4">
    <source>
        <dbReference type="ARBA" id="ARBA00022801"/>
    </source>
</evidence>
<keyword evidence="4" id="KW-0378">Hydrolase</keyword>
<organism evidence="11 12">
    <name type="scientific">Halomarina ordinaria</name>
    <dbReference type="NCBI Taxonomy" id="3033939"/>
    <lineage>
        <taxon>Archaea</taxon>
        <taxon>Methanobacteriati</taxon>
        <taxon>Methanobacteriota</taxon>
        <taxon>Stenosarchaea group</taxon>
        <taxon>Halobacteria</taxon>
        <taxon>Halobacteriales</taxon>
        <taxon>Natronomonadaceae</taxon>
        <taxon>Halomarina</taxon>
    </lineage>
</organism>
<evidence type="ECO:0000256" key="1">
    <source>
        <dbReference type="ARBA" id="ARBA00022722"/>
    </source>
</evidence>
<dbReference type="GO" id="GO:0003677">
    <property type="term" value="F:DNA binding"/>
    <property type="evidence" value="ECO:0007669"/>
    <property type="project" value="UniProtKB-KW"/>
</dbReference>
<reference evidence="11 12" key="1">
    <citation type="journal article" date="2019" name="Int. J. Syst. Evol. Microbiol.">
        <title>The Global Catalogue of Microorganisms (GCM) 10K type strain sequencing project: providing services to taxonomists for standard genome sequencing and annotation.</title>
        <authorList>
            <consortium name="The Broad Institute Genomics Platform"/>
            <consortium name="The Broad Institute Genome Sequencing Center for Infectious Disease"/>
            <person name="Wu L."/>
            <person name="Ma J."/>
        </authorList>
    </citation>
    <scope>NUCLEOTIDE SEQUENCE [LARGE SCALE GENOMIC DNA]</scope>
    <source>
        <strain evidence="11 12">PSRA2</strain>
    </source>
</reference>
<gene>
    <name evidence="11" type="ORF">ACFQHK_13865</name>
</gene>
<evidence type="ECO:0000256" key="3">
    <source>
        <dbReference type="ARBA" id="ARBA00022763"/>
    </source>
</evidence>
<feature type="compositionally biased region" description="Basic and acidic residues" evidence="9">
    <location>
        <begin position="630"/>
        <end position="679"/>
    </location>
</feature>
<accession>A0ABD5UAW0</accession>
<dbReference type="Pfam" id="PF12705">
    <property type="entry name" value="PDDEXK_1"/>
    <property type="match status" value="1"/>
</dbReference>
<evidence type="ECO:0000256" key="2">
    <source>
        <dbReference type="ARBA" id="ARBA00022741"/>
    </source>
</evidence>
<keyword evidence="2" id="KW-0547">Nucleotide-binding</keyword>
<dbReference type="PANTHER" id="PTHR30591">
    <property type="entry name" value="RECBCD ENZYME SUBUNIT RECC"/>
    <property type="match status" value="1"/>
</dbReference>
<dbReference type="Gene3D" id="3.90.320.10">
    <property type="match status" value="1"/>
</dbReference>
<dbReference type="Gene3D" id="1.10.486.10">
    <property type="entry name" value="PCRA, domain 4"/>
    <property type="match status" value="1"/>
</dbReference>
<dbReference type="Proteomes" id="UP001596406">
    <property type="component" value="Unassembled WGS sequence"/>
</dbReference>
<keyword evidence="3" id="KW-0227">DNA damage</keyword>
<protein>
    <submittedName>
        <fullName evidence="11">PD-(D/E)XK nuclease family protein</fullName>
    </submittedName>
</protein>
<dbReference type="Gene3D" id="3.40.50.300">
    <property type="entry name" value="P-loop containing nucleotide triphosphate hydrolases"/>
    <property type="match status" value="1"/>
</dbReference>
<evidence type="ECO:0000256" key="5">
    <source>
        <dbReference type="ARBA" id="ARBA00022839"/>
    </source>
</evidence>
<evidence type="ECO:0000256" key="9">
    <source>
        <dbReference type="SAM" id="MobiDB-lite"/>
    </source>
</evidence>
<evidence type="ECO:0000313" key="11">
    <source>
        <dbReference type="EMBL" id="MFC6837580.1"/>
    </source>
</evidence>
<dbReference type="GO" id="GO:0005524">
    <property type="term" value="F:ATP binding"/>
    <property type="evidence" value="ECO:0007669"/>
    <property type="project" value="UniProtKB-KW"/>
</dbReference>
<keyword evidence="1" id="KW-0540">Nuclease</keyword>
<keyword evidence="5" id="KW-0269">Exonuclease</keyword>
<dbReference type="AlphaFoldDB" id="A0ABD5UAW0"/>
<evidence type="ECO:0000313" key="12">
    <source>
        <dbReference type="Proteomes" id="UP001596406"/>
    </source>
</evidence>
<comment type="caution">
    <text evidence="11">The sequence shown here is derived from an EMBL/GenBank/DDBJ whole genome shotgun (WGS) entry which is preliminary data.</text>
</comment>
<dbReference type="InterPro" id="IPR027417">
    <property type="entry name" value="P-loop_NTPase"/>
</dbReference>
<name>A0ABD5UAW0_9EURY</name>
<dbReference type="InterPro" id="IPR011604">
    <property type="entry name" value="PDDEXK-like_dom_sf"/>
</dbReference>
<evidence type="ECO:0000256" key="7">
    <source>
        <dbReference type="ARBA" id="ARBA00023125"/>
    </source>
</evidence>
<keyword evidence="7" id="KW-0238">DNA-binding</keyword>
<dbReference type="GO" id="GO:0006281">
    <property type="term" value="P:DNA repair"/>
    <property type="evidence" value="ECO:0007669"/>
    <property type="project" value="UniProtKB-KW"/>
</dbReference>
<dbReference type="SUPFAM" id="SSF52540">
    <property type="entry name" value="P-loop containing nucleoside triphosphate hydrolases"/>
    <property type="match status" value="1"/>
</dbReference>
<feature type="domain" description="PD-(D/E)XK endonuclease-like" evidence="10">
    <location>
        <begin position="710"/>
        <end position="1024"/>
    </location>
</feature>
<proteinExistence type="predicted"/>
<dbReference type="EMBL" id="JBHSXM010000001">
    <property type="protein sequence ID" value="MFC6837580.1"/>
    <property type="molecule type" value="Genomic_DNA"/>
</dbReference>
<evidence type="ECO:0000256" key="8">
    <source>
        <dbReference type="ARBA" id="ARBA00023204"/>
    </source>
</evidence>
<sequence length="1062" mass="117808">MDSTLLTGPKHARLEQRAFQRANDIATDSLGSILYITRNDARRSAVEDSWAASHDPLRLRAETLDAVIREWYEDLNGLVQPLSGQLNRRLTEYGLDRTTAETTGALAGEPASAALADSFSSRFSLFDDAGVGTADALAAEFEGSALDDRIATATVDAYRHYRDLHADYVDEWVCTRGEMFHAVASTERSLSALSPELDVVVLSGYHEFRPVERRVIERIVDELPMIALLPLHQDDRTGVDAVAEDALEIYESLDFETVELDHTDDAGRAFGTITQALYRPNPDTIPTPDALRWRELPTPEREIRFVARELRTELAIGRDPDDLAVVVPGTEAYSGYVEDTFDTFDIPHVTTAASQLDRTFTGSVVHDLLNLAEPDSRAEDLTSLLANPLVDVVEANQANAVTAAARRRDTVSVSPLLDDVDDEAAAVIEDLLATLETLRTGDVEDATETLRRLLDDQFDLEAATEDYASGAEQAVELRAHDLVDEVLSSFESLAAVSSDLSPLALLTRAFDGVPIRVPQRAAGGHIEVMGLLDARMRSFEKVFLVGLTSDHFPVTPERPAFFEEMTDIHPRFDTGDERLRGRYLFATLLANVDELTITTPETGDDESAVVRSPILDELQRVTGIEPEDGVDNRVGSREDLQRHVAETTDRRAAVSRAGDRGDLSPEQTKRTDRGLRCADNRGTTGLSEHDGVVEPETVAEVYPPSEREPYSASRIERYVECGFKFYADKVLGIEDPDDVEVVPTPLETGSYVHDVLERFFADLQDETEDGVDLTDFDRDDLATHLREIAVEELRDADFGYEGLFHERWKAELFAGLGDDGSAPYEAGSKPHNAPEQGLFTTFLDNELSRDSVARPHLLEAPFGEGLPDSDAGPFTVERPDGSTVSIRGYIDRVDVSRDGEQPILTLYDYKTGRAPYMTKTTGGTKFQLPIYLLAAANVVDGDLFEQGSLSATYYQVRPPNDLKVPRGVESKFDSEVELRRFLNDVVPEWLGQIDEAIGNGRFHTTLLSARGANCRYCDYRRACDVRHHRKREFVGEVHEDDAAYVPLRVRDDEDIEAVMSDD</sequence>
<dbReference type="PANTHER" id="PTHR30591:SF1">
    <property type="entry name" value="RECBCD ENZYME SUBUNIT RECC"/>
    <property type="match status" value="1"/>
</dbReference>
<feature type="region of interest" description="Disordered" evidence="9">
    <location>
        <begin position="626"/>
        <end position="689"/>
    </location>
</feature>
<keyword evidence="8" id="KW-0234">DNA repair</keyword>
<keyword evidence="6" id="KW-0067">ATP-binding</keyword>
<evidence type="ECO:0000259" key="10">
    <source>
        <dbReference type="Pfam" id="PF12705"/>
    </source>
</evidence>
<evidence type="ECO:0000256" key="6">
    <source>
        <dbReference type="ARBA" id="ARBA00022840"/>
    </source>
</evidence>
<dbReference type="InterPro" id="IPR038726">
    <property type="entry name" value="PDDEXK_AddAB-type"/>
</dbReference>
<dbReference type="RefSeq" id="WP_304449245.1">
    <property type="nucleotide sequence ID" value="NZ_JARRAH010000001.1"/>
</dbReference>
<keyword evidence="12" id="KW-1185">Reference proteome</keyword>